<dbReference type="GeneID" id="9819248"/>
<dbReference type="AlphaFoldDB" id="A0A6A5HSU6"/>
<dbReference type="EMBL" id="WUAV01000001">
    <property type="protein sequence ID" value="KAF1770291.1"/>
    <property type="molecule type" value="Genomic_DNA"/>
</dbReference>
<evidence type="ECO:0000256" key="6">
    <source>
        <dbReference type="RuleBase" id="RU361235"/>
    </source>
</evidence>
<sequence length="666" mass="75177">MDRYQTAYFYVNARCGTTRDQKPPSSQLAFRRRHSPAMRAPVIRRHLTYHVFCQFLLLAVFVRNIETRSIVRGDHVVHTPLGTIRGVGQTFDGAKVSAFLGVPYAKPPIGSRRFKMAEMIDRWSGELEARTLAKTCYLTIDSAFPQFPGAEMWNPPGAISEDCLNMNIWVPEDHDGSVMVWIYGGGFFSGTPSLDLYSGSVFAAKEHTIVVNVNYRLGPFGFLYFGDDSPIQGNMGLMDQQLALRWVHENIGAFGGDRSRVTLFGESAGSASATAHLFAPNSHKYFRNVIAKSGSIINSWASATPPTMLDLSLRLAKKVNCTSTDMNVIAKCLRSVPAHLVQAEADNISGDIGPPMTFAYVPVSSDANFFQGDIFQKLANKQFKKDVNIIFGSVKDEGTYWLPYYMSLPKYGFAFNHTISAEDPHNRALITREHYEESMKAFMPYFAGSKLVLNAFMNSYEHVSTSNVPEERYRDGVARFLGDLFFTCSLIDFADLISDNIFGNVYMYYFTYRSSANPWPRWMGVMHGYEIEYAFGQPYWRPHLYDQSQLEDEKRLSSIIMQIWANFANTGRIDSFWPQYNKIERKAIELGESTLHGKHRIISDVHGGFCRMIDEAKAFVKQKNANDCRTARKSDTSSVQTSSSISSSLYLFLIFTLSILFSCISL</sequence>
<dbReference type="FunFam" id="3.40.50.1820:FF:000364">
    <property type="entry name" value="Carboxylic ester hydrolase"/>
    <property type="match status" value="1"/>
</dbReference>
<dbReference type="RefSeq" id="XP_053591905.1">
    <property type="nucleotide sequence ID" value="XM_053723260.1"/>
</dbReference>
<dbReference type="EC" id="3.1.1.-" evidence="6"/>
<accession>A0A6A5HSU6</accession>
<comment type="caution">
    <text evidence="8">The sequence shown here is derived from an EMBL/GenBank/DDBJ whole genome shotgun (WGS) entry which is preliminary data.</text>
</comment>
<feature type="active site" description="Charge relay system" evidence="5">
    <location>
        <position position="527"/>
    </location>
</feature>
<dbReference type="GO" id="GO:0003990">
    <property type="term" value="F:acetylcholinesterase activity"/>
    <property type="evidence" value="ECO:0007669"/>
    <property type="project" value="TreeGrafter"/>
</dbReference>
<feature type="active site" description="Acyl-ester intermediate" evidence="5">
    <location>
        <position position="267"/>
    </location>
</feature>
<evidence type="ECO:0000256" key="4">
    <source>
        <dbReference type="ARBA" id="ARBA00023157"/>
    </source>
</evidence>
<dbReference type="Gene3D" id="3.40.50.1820">
    <property type="entry name" value="alpha/beta hydrolase"/>
    <property type="match status" value="1"/>
</dbReference>
<evidence type="ECO:0000313" key="8">
    <source>
        <dbReference type="EMBL" id="KAF1770291.1"/>
    </source>
</evidence>
<dbReference type="GO" id="GO:0019695">
    <property type="term" value="P:choline metabolic process"/>
    <property type="evidence" value="ECO:0007669"/>
    <property type="project" value="TreeGrafter"/>
</dbReference>
<dbReference type="PANTHER" id="PTHR43918">
    <property type="entry name" value="ACETYLCHOLINESTERASE"/>
    <property type="match status" value="1"/>
</dbReference>
<feature type="active site" description="Charge relay system" evidence="5">
    <location>
        <position position="397"/>
    </location>
</feature>
<evidence type="ECO:0000256" key="3">
    <source>
        <dbReference type="ARBA" id="ARBA00022801"/>
    </source>
</evidence>
<evidence type="ECO:0000313" key="9">
    <source>
        <dbReference type="Proteomes" id="UP000483820"/>
    </source>
</evidence>
<dbReference type="PROSITE" id="PS00122">
    <property type="entry name" value="CARBOXYLESTERASE_B_1"/>
    <property type="match status" value="1"/>
</dbReference>
<dbReference type="InterPro" id="IPR050654">
    <property type="entry name" value="AChE-related_enzymes"/>
</dbReference>
<dbReference type="CTD" id="9819248"/>
<dbReference type="InterPro" id="IPR029058">
    <property type="entry name" value="AB_hydrolase_fold"/>
</dbReference>
<organism evidence="8 9">
    <name type="scientific">Caenorhabditis remanei</name>
    <name type="common">Caenorhabditis vulgaris</name>
    <dbReference type="NCBI Taxonomy" id="31234"/>
    <lineage>
        <taxon>Eukaryota</taxon>
        <taxon>Metazoa</taxon>
        <taxon>Ecdysozoa</taxon>
        <taxon>Nematoda</taxon>
        <taxon>Chromadorea</taxon>
        <taxon>Rhabditida</taxon>
        <taxon>Rhabditina</taxon>
        <taxon>Rhabditomorpha</taxon>
        <taxon>Rhabditoidea</taxon>
        <taxon>Rhabditidae</taxon>
        <taxon>Peloderinae</taxon>
        <taxon>Caenorhabditis</taxon>
    </lineage>
</organism>
<feature type="domain" description="Carboxylesterase type B" evidence="7">
    <location>
        <begin position="74"/>
        <end position="594"/>
    </location>
</feature>
<dbReference type="PRINTS" id="PR00878">
    <property type="entry name" value="CHOLNESTRASE"/>
</dbReference>
<dbReference type="GO" id="GO:0005615">
    <property type="term" value="C:extracellular space"/>
    <property type="evidence" value="ECO:0007669"/>
    <property type="project" value="TreeGrafter"/>
</dbReference>
<dbReference type="InterPro" id="IPR019826">
    <property type="entry name" value="Carboxylesterase_B_AS"/>
</dbReference>
<keyword evidence="3 6" id="KW-0378">Hydrolase</keyword>
<dbReference type="SUPFAM" id="SSF53474">
    <property type="entry name" value="alpha/beta-Hydrolases"/>
    <property type="match status" value="1"/>
</dbReference>
<dbReference type="GO" id="GO:0006581">
    <property type="term" value="P:acetylcholine catabolic process"/>
    <property type="evidence" value="ECO:0007669"/>
    <property type="project" value="TreeGrafter"/>
</dbReference>
<dbReference type="PANTHER" id="PTHR43918:SF15">
    <property type="entry name" value="CARBOXYLIC ESTER HYDROLASE"/>
    <property type="match status" value="1"/>
</dbReference>
<keyword evidence="2" id="KW-0719">Serine esterase</keyword>
<evidence type="ECO:0000256" key="5">
    <source>
        <dbReference type="PIRSR" id="PIRSR600997-1"/>
    </source>
</evidence>
<evidence type="ECO:0000256" key="1">
    <source>
        <dbReference type="ARBA" id="ARBA00005964"/>
    </source>
</evidence>
<comment type="similarity">
    <text evidence="1 6">Belongs to the type-B carboxylesterase/lipase family.</text>
</comment>
<dbReference type="Proteomes" id="UP000483820">
    <property type="component" value="Chromosome I"/>
</dbReference>
<gene>
    <name evidence="8" type="ORF">GCK72_002109</name>
</gene>
<dbReference type="GO" id="GO:0005886">
    <property type="term" value="C:plasma membrane"/>
    <property type="evidence" value="ECO:0007669"/>
    <property type="project" value="TreeGrafter"/>
</dbReference>
<proteinExistence type="inferred from homology"/>
<dbReference type="KEGG" id="crq:GCK72_002109"/>
<dbReference type="Pfam" id="PF00135">
    <property type="entry name" value="COesterase"/>
    <property type="match status" value="1"/>
</dbReference>
<dbReference type="InterPro" id="IPR000997">
    <property type="entry name" value="Cholinesterase"/>
</dbReference>
<reference evidence="8 9" key="1">
    <citation type="submission" date="2019-12" db="EMBL/GenBank/DDBJ databases">
        <title>Chromosome-level assembly of the Caenorhabditis remanei genome.</title>
        <authorList>
            <person name="Teterina A.A."/>
            <person name="Willis J.H."/>
            <person name="Phillips P.C."/>
        </authorList>
    </citation>
    <scope>NUCLEOTIDE SEQUENCE [LARGE SCALE GENOMIC DNA]</scope>
    <source>
        <strain evidence="8 9">PX506</strain>
        <tissue evidence="8">Whole organism</tissue>
    </source>
</reference>
<evidence type="ECO:0000256" key="2">
    <source>
        <dbReference type="ARBA" id="ARBA00022487"/>
    </source>
</evidence>
<protein>
    <recommendedName>
        <fullName evidence="6">Carboxylic ester hydrolase</fullName>
        <ecNumber evidence="6">3.1.1.-</ecNumber>
    </recommendedName>
</protein>
<dbReference type="InterPro" id="IPR002018">
    <property type="entry name" value="CarbesteraseB"/>
</dbReference>
<evidence type="ECO:0000259" key="7">
    <source>
        <dbReference type="Pfam" id="PF00135"/>
    </source>
</evidence>
<name>A0A6A5HSU6_CAERE</name>
<keyword evidence="4" id="KW-1015">Disulfide bond</keyword>